<comment type="pathway">
    <text evidence="1 11">Amino-acid biosynthesis; L-histidine biosynthesis; L-histidine from 5-phospho-alpha-D-ribose 1-diphosphate: step 9/9.</text>
</comment>
<feature type="binding site" evidence="11 16">
    <location>
        <position position="263"/>
    </location>
    <ligand>
        <name>Zn(2+)</name>
        <dbReference type="ChEBI" id="CHEBI:29105"/>
    </ligand>
</feature>
<feature type="active site" description="Proton acceptor" evidence="11 13">
    <location>
        <position position="328"/>
    </location>
</feature>
<dbReference type="PROSITE" id="PS00611">
    <property type="entry name" value="HISOL_DEHYDROGENASE"/>
    <property type="match status" value="1"/>
</dbReference>
<feature type="binding site" evidence="11 16">
    <location>
        <position position="420"/>
    </location>
    <ligand>
        <name>Zn(2+)</name>
        <dbReference type="ChEBI" id="CHEBI:29105"/>
    </ligand>
</feature>
<dbReference type="EC" id="1.1.1.23" evidence="3 11"/>
<dbReference type="PIRSF" id="PIRSF000099">
    <property type="entry name" value="Histidinol_dh"/>
    <property type="match status" value="1"/>
</dbReference>
<evidence type="ECO:0000256" key="14">
    <source>
        <dbReference type="PIRSR" id="PIRSR000099-2"/>
    </source>
</evidence>
<proteinExistence type="inferred from homology"/>
<dbReference type="FunFam" id="1.20.5.1300:FF:000002">
    <property type="entry name" value="Histidinol dehydrogenase, chloroplastic"/>
    <property type="match status" value="1"/>
</dbReference>
<evidence type="ECO:0000256" key="11">
    <source>
        <dbReference type="HAMAP-Rule" id="MF_01024"/>
    </source>
</evidence>
<dbReference type="Proteomes" id="UP000885806">
    <property type="component" value="Unassembled WGS sequence"/>
</dbReference>
<dbReference type="PRINTS" id="PR00083">
    <property type="entry name" value="HOLDHDRGNASE"/>
</dbReference>
<evidence type="ECO:0000256" key="5">
    <source>
        <dbReference type="ARBA" id="ARBA00022723"/>
    </source>
</evidence>
<evidence type="ECO:0000256" key="9">
    <source>
        <dbReference type="ARBA" id="ARBA00023102"/>
    </source>
</evidence>
<dbReference type="Gene3D" id="1.20.5.1300">
    <property type="match status" value="1"/>
</dbReference>
<dbReference type="HAMAP" id="MF_01024">
    <property type="entry name" value="HisD"/>
    <property type="match status" value="1"/>
</dbReference>
<comment type="function">
    <text evidence="11">Catalyzes the sequential NAD-dependent oxidations of L-histidinol to L-histidinaldehyde and then to L-histidine.</text>
</comment>
<dbReference type="GO" id="GO:0051287">
    <property type="term" value="F:NAD binding"/>
    <property type="evidence" value="ECO:0007669"/>
    <property type="project" value="InterPro"/>
</dbReference>
<evidence type="ECO:0000256" key="6">
    <source>
        <dbReference type="ARBA" id="ARBA00022833"/>
    </source>
</evidence>
<dbReference type="Pfam" id="PF00815">
    <property type="entry name" value="Histidinol_dh"/>
    <property type="match status" value="1"/>
</dbReference>
<feature type="binding site" evidence="11 15">
    <location>
        <position position="420"/>
    </location>
    <ligand>
        <name>substrate</name>
    </ligand>
</feature>
<feature type="binding site" evidence="11 15">
    <location>
        <position position="415"/>
    </location>
    <ligand>
        <name>substrate</name>
    </ligand>
</feature>
<evidence type="ECO:0000256" key="8">
    <source>
        <dbReference type="ARBA" id="ARBA00023027"/>
    </source>
</evidence>
<feature type="binding site" evidence="11 15">
    <location>
        <position position="238"/>
    </location>
    <ligand>
        <name>substrate</name>
    </ligand>
</feature>
<comment type="catalytic activity">
    <reaction evidence="10 11">
        <text>L-histidinol + 2 NAD(+) + H2O = L-histidine + 2 NADH + 3 H(+)</text>
        <dbReference type="Rhea" id="RHEA:20641"/>
        <dbReference type="ChEBI" id="CHEBI:15377"/>
        <dbReference type="ChEBI" id="CHEBI:15378"/>
        <dbReference type="ChEBI" id="CHEBI:57540"/>
        <dbReference type="ChEBI" id="CHEBI:57595"/>
        <dbReference type="ChEBI" id="CHEBI:57699"/>
        <dbReference type="ChEBI" id="CHEBI:57945"/>
        <dbReference type="EC" id="1.1.1.23"/>
    </reaction>
</comment>
<feature type="binding site" evidence="11 14">
    <location>
        <position position="189"/>
    </location>
    <ligand>
        <name>NAD(+)</name>
        <dbReference type="ChEBI" id="CHEBI:57540"/>
    </ligand>
</feature>
<feature type="binding site" evidence="11 15">
    <location>
        <position position="260"/>
    </location>
    <ligand>
        <name>substrate</name>
    </ligand>
</feature>
<evidence type="ECO:0000256" key="3">
    <source>
        <dbReference type="ARBA" id="ARBA00012965"/>
    </source>
</evidence>
<dbReference type="InterPro" id="IPR016161">
    <property type="entry name" value="Ald_DH/histidinol_DH"/>
</dbReference>
<feature type="binding site" evidence="11 15">
    <location>
        <position position="328"/>
    </location>
    <ligand>
        <name>substrate</name>
    </ligand>
</feature>
<keyword evidence="5 11" id="KW-0479">Metal-binding</keyword>
<comment type="similarity">
    <text evidence="2 11 12 17">Belongs to the histidinol dehydrogenase family.</text>
</comment>
<dbReference type="PANTHER" id="PTHR21256">
    <property type="entry name" value="HISTIDINOL DEHYDROGENASE HDH"/>
    <property type="match status" value="1"/>
</dbReference>
<keyword evidence="7 11" id="KW-0560">Oxidoreductase</keyword>
<evidence type="ECO:0000256" key="7">
    <source>
        <dbReference type="ARBA" id="ARBA00023002"/>
    </source>
</evidence>
<organism evidence="18">
    <name type="scientific">Hellea balneolensis</name>
    <dbReference type="NCBI Taxonomy" id="287478"/>
    <lineage>
        <taxon>Bacteria</taxon>
        <taxon>Pseudomonadati</taxon>
        <taxon>Pseudomonadota</taxon>
        <taxon>Alphaproteobacteria</taxon>
        <taxon>Maricaulales</taxon>
        <taxon>Robiginitomaculaceae</taxon>
        <taxon>Hellea</taxon>
    </lineage>
</organism>
<evidence type="ECO:0000256" key="13">
    <source>
        <dbReference type="PIRSR" id="PIRSR000099-1"/>
    </source>
</evidence>
<comment type="cofactor">
    <cofactor evidence="11 16">
        <name>Zn(2+)</name>
        <dbReference type="ChEBI" id="CHEBI:29105"/>
    </cofactor>
    <text evidence="11 16">Binds 1 zinc ion per subunit.</text>
</comment>
<dbReference type="AlphaFoldDB" id="A0A7V5NWZ3"/>
<dbReference type="InterPro" id="IPR022695">
    <property type="entry name" value="Histidinol_DH_monofunct"/>
</dbReference>
<keyword evidence="6 11" id="KW-0862">Zinc</keyword>
<evidence type="ECO:0000256" key="17">
    <source>
        <dbReference type="RuleBase" id="RU004175"/>
    </source>
</evidence>
<protein>
    <recommendedName>
        <fullName evidence="3 11">Histidinol dehydrogenase</fullName>
        <shortName evidence="11">HDH</shortName>
        <ecNumber evidence="3 11">1.1.1.23</ecNumber>
    </recommendedName>
</protein>
<dbReference type="InterPro" id="IPR012131">
    <property type="entry name" value="Hstdl_DH"/>
</dbReference>
<dbReference type="GO" id="GO:0008270">
    <property type="term" value="F:zinc ion binding"/>
    <property type="evidence" value="ECO:0007669"/>
    <property type="project" value="UniProtKB-UniRule"/>
</dbReference>
<feature type="active site" description="Proton acceptor" evidence="11 13">
    <location>
        <position position="327"/>
    </location>
</feature>
<evidence type="ECO:0000256" key="2">
    <source>
        <dbReference type="ARBA" id="ARBA00010178"/>
    </source>
</evidence>
<evidence type="ECO:0000256" key="16">
    <source>
        <dbReference type="PIRSR" id="PIRSR000099-4"/>
    </source>
</evidence>
<feature type="binding site" evidence="11 14">
    <location>
        <position position="212"/>
    </location>
    <ligand>
        <name>NAD(+)</name>
        <dbReference type="ChEBI" id="CHEBI:57540"/>
    </ligand>
</feature>
<evidence type="ECO:0000313" key="18">
    <source>
        <dbReference type="EMBL" id="HHI88670.1"/>
    </source>
</evidence>
<accession>A0A7V5NWZ3</accession>
<feature type="binding site" evidence="11 16">
    <location>
        <position position="361"/>
    </location>
    <ligand>
        <name>Zn(2+)</name>
        <dbReference type="ChEBI" id="CHEBI:29105"/>
    </ligand>
</feature>
<feature type="binding site" evidence="11 14">
    <location>
        <position position="127"/>
    </location>
    <ligand>
        <name>NAD(+)</name>
        <dbReference type="ChEBI" id="CHEBI:57540"/>
    </ligand>
</feature>
<comment type="caution">
    <text evidence="18">The sequence shown here is derived from an EMBL/GenBank/DDBJ whole genome shotgun (WGS) entry which is preliminary data.</text>
</comment>
<dbReference type="InterPro" id="IPR001692">
    <property type="entry name" value="Histidinol_DH_CS"/>
</dbReference>
<feature type="binding site" evidence="11 15">
    <location>
        <position position="361"/>
    </location>
    <ligand>
        <name>substrate</name>
    </ligand>
</feature>
<evidence type="ECO:0000256" key="1">
    <source>
        <dbReference type="ARBA" id="ARBA00004940"/>
    </source>
</evidence>
<keyword evidence="4 11" id="KW-0028">Amino-acid biosynthesis</keyword>
<evidence type="ECO:0000256" key="4">
    <source>
        <dbReference type="ARBA" id="ARBA00022605"/>
    </source>
</evidence>
<evidence type="ECO:0000256" key="10">
    <source>
        <dbReference type="ARBA" id="ARBA00049489"/>
    </source>
</evidence>
<keyword evidence="8 11" id="KW-0520">NAD</keyword>
<dbReference type="EMBL" id="DROP01000125">
    <property type="protein sequence ID" value="HHI88670.1"/>
    <property type="molecule type" value="Genomic_DNA"/>
</dbReference>
<dbReference type="NCBIfam" id="TIGR00069">
    <property type="entry name" value="hisD"/>
    <property type="match status" value="1"/>
</dbReference>
<dbReference type="PANTHER" id="PTHR21256:SF2">
    <property type="entry name" value="HISTIDINE BIOSYNTHESIS TRIFUNCTIONAL PROTEIN"/>
    <property type="match status" value="1"/>
</dbReference>
<dbReference type="UniPathway" id="UPA00031">
    <property type="reaction ID" value="UER00014"/>
</dbReference>
<dbReference type="SUPFAM" id="SSF53720">
    <property type="entry name" value="ALDH-like"/>
    <property type="match status" value="1"/>
</dbReference>
<dbReference type="Gene3D" id="3.40.50.1980">
    <property type="entry name" value="Nitrogenase molybdenum iron protein domain"/>
    <property type="match status" value="2"/>
</dbReference>
<gene>
    <name evidence="11 18" type="primary">hisD</name>
    <name evidence="18" type="ORF">ENK01_01840</name>
</gene>
<dbReference type="FunFam" id="3.40.50.1980:FF:000001">
    <property type="entry name" value="Histidinol dehydrogenase"/>
    <property type="match status" value="1"/>
</dbReference>
<feature type="binding site" evidence="11 15">
    <location>
        <position position="263"/>
    </location>
    <ligand>
        <name>substrate</name>
    </ligand>
</feature>
<dbReference type="GO" id="GO:0004399">
    <property type="term" value="F:histidinol dehydrogenase activity"/>
    <property type="evidence" value="ECO:0007669"/>
    <property type="project" value="UniProtKB-UniRule"/>
</dbReference>
<keyword evidence="9 11" id="KW-0368">Histidine biosynthesis</keyword>
<evidence type="ECO:0000256" key="12">
    <source>
        <dbReference type="PIRNR" id="PIRNR000099"/>
    </source>
</evidence>
<name>A0A7V5NWZ3_9PROT</name>
<reference evidence="18" key="1">
    <citation type="journal article" date="2020" name="mSystems">
        <title>Genome- and Community-Level Interaction Insights into Carbon Utilization and Element Cycling Functions of Hydrothermarchaeota in Hydrothermal Sediment.</title>
        <authorList>
            <person name="Zhou Z."/>
            <person name="Liu Y."/>
            <person name="Xu W."/>
            <person name="Pan J."/>
            <person name="Luo Z.H."/>
            <person name="Li M."/>
        </authorList>
    </citation>
    <scope>NUCLEOTIDE SEQUENCE [LARGE SCALE GENOMIC DNA]</scope>
    <source>
        <strain evidence="18">HyVt-538</strain>
    </source>
</reference>
<dbReference type="GO" id="GO:0000105">
    <property type="term" value="P:L-histidine biosynthetic process"/>
    <property type="evidence" value="ECO:0007669"/>
    <property type="project" value="UniProtKB-UniRule"/>
</dbReference>
<dbReference type="GO" id="GO:0005829">
    <property type="term" value="C:cytosol"/>
    <property type="evidence" value="ECO:0007669"/>
    <property type="project" value="TreeGrafter"/>
</dbReference>
<feature type="binding site" evidence="11 16">
    <location>
        <position position="260"/>
    </location>
    <ligand>
        <name>Zn(2+)</name>
        <dbReference type="ChEBI" id="CHEBI:29105"/>
    </ligand>
</feature>
<dbReference type="CDD" id="cd06572">
    <property type="entry name" value="Histidinol_dh"/>
    <property type="match status" value="1"/>
</dbReference>
<sequence length="433" mass="46295">MKILDWNELEDEQKPVVLARPPLLTDEGLSTQVRQILANVRERGDGAVLEYTLKYDGVSPKVYRISKNLRKAAWDSLEDEDRAAIELAVANVKKFHAAQKPKAIEVETMPGVICRREVRPLSRVGLYVPGGTAPLLSTLIMLAIPALIAGVRERVVVSPPGPDGQISPYILAAAYACHVTEMYAVGGAQAIGALGYGTKTIAKCDKIFGPGNAWVAEAKAQISSTPGGPAIDLPAGPSEVMVLADHTANPAFVAADLLSQAEHDKAAQVVCLCQSGKLAKAVIDEISEQLLILPRAAIAREALKHARLIIVEGRKDMIDIANSYAPEHLIVQLEEAEEIVPVIQNAGSIFLGPFTPEAVGDYASGTNHTLPTAGAARAWSGLTLESFMKYISVQSVSREGLEALGPAVERLADMEGLDAHRQAVAMRLSEQET</sequence>
<evidence type="ECO:0000256" key="15">
    <source>
        <dbReference type="PIRSR" id="PIRSR000099-3"/>
    </source>
</evidence>